<protein>
    <submittedName>
        <fullName evidence="1">Uncharacterized protein</fullName>
    </submittedName>
</protein>
<name>S5VME9_9CAUD</name>
<dbReference type="EMBL" id="KF147891">
    <property type="protein sequence ID" value="AGS82079.1"/>
    <property type="molecule type" value="Genomic_DNA"/>
</dbReference>
<dbReference type="Proteomes" id="UP000015545">
    <property type="component" value="Segment"/>
</dbReference>
<evidence type="ECO:0000313" key="1">
    <source>
        <dbReference type="EMBL" id="AGS82079.1"/>
    </source>
</evidence>
<reference evidence="1 2" key="1">
    <citation type="journal article" date="2014" name="Genome Announc.">
        <title>Complete Genome Sequence of the Novel Giant Pseudomonas Phage PaBG.</title>
        <authorList>
            <person name="Sykilinda N.N."/>
            <person name="Bondar A.A."/>
            <person name="Gorshkova A.S."/>
            <person name="Kurochkina L.P."/>
            <person name="Kulikov E.E."/>
            <person name="Shneider M.M."/>
            <person name="Kadykov V.A."/>
            <person name="Solovjeva N.V."/>
            <person name="Kabilov M.R."/>
            <person name="Mesyanzhinov V.V."/>
            <person name="Vlassov V.V."/>
            <person name="Drukker V.V."/>
            <person name="Miroshnikov K.A."/>
        </authorList>
    </citation>
    <scope>NUCLEOTIDE SEQUENCE [LARGE SCALE GENOMIC DNA]</scope>
</reference>
<organism evidence="1 2">
    <name type="scientific">Pseudomonas phage PaBG</name>
    <dbReference type="NCBI Taxonomy" id="1335230"/>
    <lineage>
        <taxon>Viruses</taxon>
        <taxon>Duplodnaviria</taxon>
        <taxon>Heunggongvirae</taxon>
        <taxon>Uroviricota</taxon>
        <taxon>Caudoviricetes</taxon>
        <taxon>Baikalvirus</taxon>
        <taxon>Baikalvirus PaBG</taxon>
    </lineage>
</organism>
<keyword evidence="2" id="KW-1185">Reference proteome</keyword>
<dbReference type="KEGG" id="vg:16574881"/>
<sequence length="169" mass="19405">MKHPAKLTYAALRLNGATRRYLFCTTQEKPHFGDESFDFLAYFGFGSGEFEGMHPPEYDKLRVRVVQLPSSDVEYNLAFIAKTMSQPTDEFRGFYTEDGTTFHMLMPDPDGVSLTHLSAFNWHYYTAIGGDQHTAFSHIKAMNRKHVLFETYAEQSRLLLGYSELARVI</sequence>
<evidence type="ECO:0000313" key="2">
    <source>
        <dbReference type="Proteomes" id="UP000015545"/>
    </source>
</evidence>
<dbReference type="RefSeq" id="YP_008433526.1">
    <property type="nucleotide sequence ID" value="NC_022096.1"/>
</dbReference>
<accession>S5VME9</accession>
<proteinExistence type="predicted"/>
<gene>
    <name evidence="1" type="ORF">PaBG_00195</name>
</gene>